<comment type="caution">
    <text evidence="1">The sequence shown here is derived from an EMBL/GenBank/DDBJ whole genome shotgun (WGS) entry which is preliminary data.</text>
</comment>
<reference evidence="1 2" key="1">
    <citation type="journal article" date="2020" name="bioRxiv">
        <title>Sequence and annotation of 42 cannabis genomes reveals extensive copy number variation in cannabinoid synthesis and pathogen resistance genes.</title>
        <authorList>
            <person name="Mckernan K.J."/>
            <person name="Helbert Y."/>
            <person name="Kane L.T."/>
            <person name="Ebling H."/>
            <person name="Zhang L."/>
            <person name="Liu B."/>
            <person name="Eaton Z."/>
            <person name="Mclaughlin S."/>
            <person name="Kingan S."/>
            <person name="Baybayan P."/>
            <person name="Concepcion G."/>
            <person name="Jordan M."/>
            <person name="Riva A."/>
            <person name="Barbazuk W."/>
            <person name="Harkins T."/>
        </authorList>
    </citation>
    <scope>NUCLEOTIDE SEQUENCE [LARGE SCALE GENOMIC DNA]</scope>
    <source>
        <strain evidence="2">cv. Jamaican Lion 4</strain>
        <tissue evidence="1">Leaf</tissue>
    </source>
</reference>
<accession>A0A7J6DVM7</accession>
<protein>
    <submittedName>
        <fullName evidence="1">Uncharacterized protein</fullName>
    </submittedName>
</protein>
<organism evidence="1 2">
    <name type="scientific">Cannabis sativa</name>
    <name type="common">Hemp</name>
    <name type="synonym">Marijuana</name>
    <dbReference type="NCBI Taxonomy" id="3483"/>
    <lineage>
        <taxon>Eukaryota</taxon>
        <taxon>Viridiplantae</taxon>
        <taxon>Streptophyta</taxon>
        <taxon>Embryophyta</taxon>
        <taxon>Tracheophyta</taxon>
        <taxon>Spermatophyta</taxon>
        <taxon>Magnoliopsida</taxon>
        <taxon>eudicotyledons</taxon>
        <taxon>Gunneridae</taxon>
        <taxon>Pentapetalae</taxon>
        <taxon>rosids</taxon>
        <taxon>fabids</taxon>
        <taxon>Rosales</taxon>
        <taxon>Cannabaceae</taxon>
        <taxon>Cannabis</taxon>
    </lineage>
</organism>
<dbReference type="AlphaFoldDB" id="A0A7J6DVM7"/>
<dbReference type="EMBL" id="JAATIQ010000609">
    <property type="protein sequence ID" value="KAF4350171.1"/>
    <property type="molecule type" value="Genomic_DNA"/>
</dbReference>
<gene>
    <name evidence="1" type="ORF">G4B88_019300</name>
</gene>
<name>A0A7J6DVM7_CANSA</name>
<proteinExistence type="predicted"/>
<evidence type="ECO:0000313" key="2">
    <source>
        <dbReference type="Proteomes" id="UP000583929"/>
    </source>
</evidence>
<keyword evidence="2" id="KW-1185">Reference proteome</keyword>
<dbReference type="Pfam" id="PF05553">
    <property type="entry name" value="DUF761"/>
    <property type="match status" value="1"/>
</dbReference>
<dbReference type="InterPro" id="IPR008480">
    <property type="entry name" value="DUF761_pln"/>
</dbReference>
<sequence>MDSSREAFKVVAMNNKIKRTIRKEMISKRQLVREEEDVDDLAEAFIKNFHSSLNMEREELLKRLHERKNRRVTSSYYATT</sequence>
<evidence type="ECO:0000313" key="1">
    <source>
        <dbReference type="EMBL" id="KAF4350171.1"/>
    </source>
</evidence>
<dbReference type="Proteomes" id="UP000583929">
    <property type="component" value="Unassembled WGS sequence"/>
</dbReference>